<comment type="subcellular location">
    <subcellularLocation>
        <location evidence="5">Nucleus</location>
    </subcellularLocation>
</comment>
<dbReference type="Proteomes" id="UP000218231">
    <property type="component" value="Unassembled WGS sequence"/>
</dbReference>
<dbReference type="OrthoDB" id="1743261at2759"/>
<dbReference type="EMBL" id="LIAE01006510">
    <property type="protein sequence ID" value="PAV88591.1"/>
    <property type="molecule type" value="Genomic_DNA"/>
</dbReference>
<comment type="similarity">
    <text evidence="1 5">Belongs to the E2F/DP family.</text>
</comment>
<reference evidence="8 9" key="1">
    <citation type="journal article" date="2017" name="Curr. Biol.">
        <title>Genome architecture and evolution of a unichromosomal asexual nematode.</title>
        <authorList>
            <person name="Fradin H."/>
            <person name="Zegar C."/>
            <person name="Gutwein M."/>
            <person name="Lucas J."/>
            <person name="Kovtun M."/>
            <person name="Corcoran D."/>
            <person name="Baugh L.R."/>
            <person name="Kiontke K."/>
            <person name="Gunsalus K."/>
            <person name="Fitch D.H."/>
            <person name="Piano F."/>
        </authorList>
    </citation>
    <scope>NUCLEOTIDE SEQUENCE [LARGE SCALE GENOMIC DNA]</scope>
    <source>
        <strain evidence="8">PF1309</strain>
    </source>
</reference>
<dbReference type="STRING" id="2018661.A0A2A2LQQ6"/>
<evidence type="ECO:0000313" key="8">
    <source>
        <dbReference type="EMBL" id="PAV88591.1"/>
    </source>
</evidence>
<accession>A0A2A2LQQ6</accession>
<keyword evidence="5" id="KW-0539">Nucleus</keyword>
<evidence type="ECO:0000256" key="3">
    <source>
        <dbReference type="ARBA" id="ARBA00023125"/>
    </source>
</evidence>
<dbReference type="PANTHER" id="PTHR12081">
    <property type="entry name" value="TRANSCRIPTION FACTOR E2F"/>
    <property type="match status" value="1"/>
</dbReference>
<dbReference type="GO" id="GO:0000978">
    <property type="term" value="F:RNA polymerase II cis-regulatory region sequence-specific DNA binding"/>
    <property type="evidence" value="ECO:0007669"/>
    <property type="project" value="InterPro"/>
</dbReference>
<dbReference type="InterPro" id="IPR015633">
    <property type="entry name" value="E2F"/>
</dbReference>
<evidence type="ECO:0000259" key="7">
    <source>
        <dbReference type="SMART" id="SM01372"/>
    </source>
</evidence>
<dbReference type="GO" id="GO:0090575">
    <property type="term" value="C:RNA polymerase II transcription regulator complex"/>
    <property type="evidence" value="ECO:0007669"/>
    <property type="project" value="TreeGrafter"/>
</dbReference>
<dbReference type="InterPro" id="IPR032198">
    <property type="entry name" value="E2F_CC-MB"/>
</dbReference>
<dbReference type="SMART" id="SM01372">
    <property type="entry name" value="E2F_TDP"/>
    <property type="match status" value="1"/>
</dbReference>
<gene>
    <name evidence="8" type="ORF">WR25_20222</name>
</gene>
<dbReference type="Gene3D" id="1.10.10.10">
    <property type="entry name" value="Winged helix-like DNA-binding domain superfamily/Winged helix DNA-binding domain"/>
    <property type="match status" value="1"/>
</dbReference>
<dbReference type="InterPro" id="IPR036388">
    <property type="entry name" value="WH-like_DNA-bd_sf"/>
</dbReference>
<keyword evidence="4 5" id="KW-0804">Transcription</keyword>
<dbReference type="Pfam" id="PF02319">
    <property type="entry name" value="WHD_E2F_TDP"/>
    <property type="match status" value="1"/>
</dbReference>
<proteinExistence type="inferred from homology"/>
<organism evidence="8 9">
    <name type="scientific">Diploscapter pachys</name>
    <dbReference type="NCBI Taxonomy" id="2018661"/>
    <lineage>
        <taxon>Eukaryota</taxon>
        <taxon>Metazoa</taxon>
        <taxon>Ecdysozoa</taxon>
        <taxon>Nematoda</taxon>
        <taxon>Chromadorea</taxon>
        <taxon>Rhabditida</taxon>
        <taxon>Rhabditina</taxon>
        <taxon>Rhabditomorpha</taxon>
        <taxon>Rhabditoidea</taxon>
        <taxon>Rhabditidae</taxon>
        <taxon>Diploscapter</taxon>
    </lineage>
</organism>
<keyword evidence="3 5" id="KW-0238">DNA-binding</keyword>
<evidence type="ECO:0000256" key="5">
    <source>
        <dbReference type="RuleBase" id="RU003796"/>
    </source>
</evidence>
<dbReference type="SUPFAM" id="SSF144074">
    <property type="entry name" value="E2F-DP heterodimerization region"/>
    <property type="match status" value="1"/>
</dbReference>
<dbReference type="Gene3D" id="6.10.250.540">
    <property type="match status" value="1"/>
</dbReference>
<dbReference type="InterPro" id="IPR036390">
    <property type="entry name" value="WH_DNA-bd_sf"/>
</dbReference>
<evidence type="ECO:0000256" key="2">
    <source>
        <dbReference type="ARBA" id="ARBA00023015"/>
    </source>
</evidence>
<keyword evidence="6" id="KW-0175">Coiled coil</keyword>
<dbReference type="InterPro" id="IPR003316">
    <property type="entry name" value="E2F_WHTH_DNA-bd_dom"/>
</dbReference>
<keyword evidence="9" id="KW-1185">Reference proteome</keyword>
<name>A0A2A2LQQ6_9BILA</name>
<comment type="caution">
    <text evidence="8">The sequence shown here is derived from an EMBL/GenBank/DDBJ whole genome shotgun (WGS) entry which is preliminary data.</text>
</comment>
<evidence type="ECO:0000313" key="9">
    <source>
        <dbReference type="Proteomes" id="UP000218231"/>
    </source>
</evidence>
<protein>
    <recommendedName>
        <fullName evidence="7">E2F/DP family winged-helix DNA-binding domain-containing protein</fullName>
    </recommendedName>
</protein>
<evidence type="ECO:0000256" key="1">
    <source>
        <dbReference type="ARBA" id="ARBA00010940"/>
    </source>
</evidence>
<dbReference type="SUPFAM" id="SSF46785">
    <property type="entry name" value="Winged helix' DNA-binding domain"/>
    <property type="match status" value="1"/>
</dbReference>
<dbReference type="Pfam" id="PF16421">
    <property type="entry name" value="E2F_CC-MB"/>
    <property type="match status" value="1"/>
</dbReference>
<evidence type="ECO:0000256" key="4">
    <source>
        <dbReference type="ARBA" id="ARBA00023163"/>
    </source>
</evidence>
<dbReference type="GO" id="GO:0000981">
    <property type="term" value="F:DNA-binding transcription factor activity, RNA polymerase II-specific"/>
    <property type="evidence" value="ECO:0007669"/>
    <property type="project" value="TreeGrafter"/>
</dbReference>
<dbReference type="InterPro" id="IPR037241">
    <property type="entry name" value="E2F-DP_heterodim"/>
</dbReference>
<keyword evidence="2 5" id="KW-0805">Transcription regulation</keyword>
<dbReference type="PANTHER" id="PTHR12081:SF18">
    <property type="entry name" value="TRANSCRIPTION FACTOR E2F2-RELATED"/>
    <property type="match status" value="1"/>
</dbReference>
<sequence>MRSLSDRLGLSMADSSIDLHFDQLVPSRRRVALHSAPASEERQFRIPQSVVFVSVIVAFHFFPSTFNLSGTILSPLNFGRNGGNSLSKSRPDDVCGMAVLIDSTAQRMDGQDEDQTLIVDDVPLYEDLMGNSLGTVFDEDDMESSQDMSSTRADKSLGLLAKKFIRLLQSAPNGRFDLNTAADHLQVRQKRRLYDITNVLEGIGLIEKKTKNMIQWKGGDFVLDGDSDHIDTREQQRLKQLKMENEELERDEMLLNIHINWMKQSLRNVLETSSNQSMAYVTREDVLEGFPDAISFAIQAPPGSRVEVAPPKFGRSFDPHYILKLKSPCGPISAVLVGNDANYKLNVKQMEQDDDKIELEEDEKGLPVTSRKDAESSDLDIVRMPRLSPPPSDVDYCFATKHKPQSLINLYNEDW</sequence>
<feature type="coiled-coil region" evidence="6">
    <location>
        <begin position="231"/>
        <end position="258"/>
    </location>
</feature>
<dbReference type="AlphaFoldDB" id="A0A2A2LQQ6"/>
<evidence type="ECO:0000256" key="6">
    <source>
        <dbReference type="SAM" id="Coils"/>
    </source>
</evidence>
<feature type="domain" description="E2F/DP family winged-helix DNA-binding" evidence="7">
    <location>
        <begin position="152"/>
        <end position="218"/>
    </location>
</feature>
<dbReference type="FunFam" id="1.10.10.10:FF:000008">
    <property type="entry name" value="E2F transcription factor 1"/>
    <property type="match status" value="1"/>
</dbReference>
<dbReference type="GO" id="GO:0046983">
    <property type="term" value="F:protein dimerization activity"/>
    <property type="evidence" value="ECO:0007669"/>
    <property type="project" value="InterPro"/>
</dbReference>